<feature type="domain" description="DUF6896" evidence="1">
    <location>
        <begin position="6"/>
        <end position="129"/>
    </location>
</feature>
<evidence type="ECO:0000259" key="1">
    <source>
        <dbReference type="Pfam" id="PF21837"/>
    </source>
</evidence>
<dbReference type="AlphaFoldDB" id="A0A2S8H8S7"/>
<protein>
    <recommendedName>
        <fullName evidence="1">DUF6896 domain-containing protein</fullName>
    </recommendedName>
</protein>
<proteinExistence type="predicted"/>
<evidence type="ECO:0000313" key="3">
    <source>
        <dbReference type="Proteomes" id="UP000239687"/>
    </source>
</evidence>
<dbReference type="Proteomes" id="UP000239687">
    <property type="component" value="Unassembled WGS sequence"/>
</dbReference>
<dbReference type="InterPro" id="IPR054191">
    <property type="entry name" value="DUF6896"/>
</dbReference>
<accession>A0A2S8H8S7</accession>
<dbReference type="RefSeq" id="WP_105347662.1">
    <property type="nucleotide sequence ID" value="NZ_PUIN01000018.1"/>
</dbReference>
<reference evidence="2 3" key="1">
    <citation type="submission" date="2018-02" db="EMBL/GenBank/DDBJ databases">
        <title>Draft genome sequencing of Pseudomonas frederiksbergensis 11-D3.</title>
        <authorList>
            <person name="Zheng B.-X."/>
        </authorList>
    </citation>
    <scope>NUCLEOTIDE SEQUENCE [LARGE SCALE GENOMIC DNA]</scope>
    <source>
        <strain evidence="2 3">11-D3</strain>
    </source>
</reference>
<dbReference type="EMBL" id="PUIN01000018">
    <property type="protein sequence ID" value="PQO98878.1"/>
    <property type="molecule type" value="Genomic_DNA"/>
</dbReference>
<sequence>MDKRLASLINDYLQAVRTALTLMQKSGISLPHTSMEWIETDLSHLSSLNDGIDYFKHGAGCWVELPDGRVDFDFGRLAEISGLDAWRLVRFAAERQESYGFATDKELYECFDDAIKKKLLVPLATNLYRLSSEPVEYASSIDSRNCGDLLPHRELDKVLTLQTHYFYAADLMLKQHDSLEKKWDKNKKLSRDDEINFRIYMSSWLGFLAVTCEGYRQLNMYMLLNKDRPADYQELIPGCNRLNSAIKKHYDDLRKFRNNVFHLRTSVNDTLAFLSPDADRLSWARSIHKDLKSFFSEYRVLCECHYMFNGRQTEADIGRKKK</sequence>
<dbReference type="Pfam" id="PF21837">
    <property type="entry name" value="DUF6896"/>
    <property type="match status" value="1"/>
</dbReference>
<name>A0A2S8H8S7_9PSED</name>
<gene>
    <name evidence="2" type="ORF">C5612_27150</name>
</gene>
<comment type="caution">
    <text evidence="2">The sequence shown here is derived from an EMBL/GenBank/DDBJ whole genome shotgun (WGS) entry which is preliminary data.</text>
</comment>
<organism evidence="2 3">
    <name type="scientific">Pseudomonas frederiksbergensis</name>
    <dbReference type="NCBI Taxonomy" id="104087"/>
    <lineage>
        <taxon>Bacteria</taxon>
        <taxon>Pseudomonadati</taxon>
        <taxon>Pseudomonadota</taxon>
        <taxon>Gammaproteobacteria</taxon>
        <taxon>Pseudomonadales</taxon>
        <taxon>Pseudomonadaceae</taxon>
        <taxon>Pseudomonas</taxon>
    </lineage>
</organism>
<evidence type="ECO:0000313" key="2">
    <source>
        <dbReference type="EMBL" id="PQO98878.1"/>
    </source>
</evidence>